<feature type="domain" description="CsbD-like" evidence="3">
    <location>
        <begin position="25"/>
        <end position="72"/>
    </location>
</feature>
<gene>
    <name evidence="4" type="ORF">AQI88_38205</name>
</gene>
<dbReference type="InterPro" id="IPR008462">
    <property type="entry name" value="CsbD"/>
</dbReference>
<evidence type="ECO:0000313" key="5">
    <source>
        <dbReference type="Proteomes" id="UP000054241"/>
    </source>
</evidence>
<reference evidence="4 5" key="1">
    <citation type="submission" date="2015-10" db="EMBL/GenBank/DDBJ databases">
        <title>Draft genome sequence of Streptomyces cellostaticus DSM 40189, type strain for the species Streptomyces cellostaticus.</title>
        <authorList>
            <person name="Ruckert C."/>
            <person name="Winkler A."/>
            <person name="Kalinowski J."/>
            <person name="Kampfer P."/>
            <person name="Glaeser S."/>
        </authorList>
    </citation>
    <scope>NUCLEOTIDE SEQUENCE [LARGE SCALE GENOMIC DNA]</scope>
    <source>
        <strain evidence="4 5">DSM 40189</strain>
    </source>
</reference>
<evidence type="ECO:0000256" key="2">
    <source>
        <dbReference type="SAM" id="MobiDB-lite"/>
    </source>
</evidence>
<dbReference type="Proteomes" id="UP000054241">
    <property type="component" value="Unassembled WGS sequence"/>
</dbReference>
<organism evidence="4 5">
    <name type="scientific">Streptomyces cellostaticus</name>
    <dbReference type="NCBI Taxonomy" id="67285"/>
    <lineage>
        <taxon>Bacteria</taxon>
        <taxon>Bacillati</taxon>
        <taxon>Actinomycetota</taxon>
        <taxon>Actinomycetes</taxon>
        <taxon>Kitasatosporales</taxon>
        <taxon>Streptomycetaceae</taxon>
        <taxon>Streptomyces</taxon>
    </lineage>
</organism>
<sequence>MSVLVGPRSGATERTAIAMHREHPKMKQVRGKMKETLGKALGDNSLRRSGRREQVRGKAQEMTARATDQVRKRIGH</sequence>
<proteinExistence type="inferred from homology"/>
<comment type="similarity">
    <text evidence="1">Belongs to the UPF0337 (CsbD) family.</text>
</comment>
<dbReference type="EMBL" id="LMWL01000083">
    <property type="protein sequence ID" value="KUM91162.1"/>
    <property type="molecule type" value="Genomic_DNA"/>
</dbReference>
<dbReference type="AlphaFoldDB" id="A0A117PTL1"/>
<accession>A0A117PTL1</accession>
<comment type="caution">
    <text evidence="4">The sequence shown here is derived from an EMBL/GenBank/DDBJ whole genome shotgun (WGS) entry which is preliminary data.</text>
</comment>
<evidence type="ECO:0000256" key="1">
    <source>
        <dbReference type="ARBA" id="ARBA00009129"/>
    </source>
</evidence>
<dbReference type="SUPFAM" id="SSF69047">
    <property type="entry name" value="Hypothetical protein YjbJ"/>
    <property type="match status" value="1"/>
</dbReference>
<feature type="region of interest" description="Disordered" evidence="2">
    <location>
        <begin position="45"/>
        <end position="76"/>
    </location>
</feature>
<keyword evidence="5" id="KW-1185">Reference proteome</keyword>
<evidence type="ECO:0000259" key="3">
    <source>
        <dbReference type="Pfam" id="PF05532"/>
    </source>
</evidence>
<dbReference type="Gene3D" id="1.10.1470.10">
    <property type="entry name" value="YjbJ"/>
    <property type="match status" value="1"/>
</dbReference>
<dbReference type="InterPro" id="IPR036629">
    <property type="entry name" value="YjbJ_sf"/>
</dbReference>
<name>A0A117PTL1_9ACTN</name>
<dbReference type="Pfam" id="PF05532">
    <property type="entry name" value="CsbD"/>
    <property type="match status" value="1"/>
</dbReference>
<evidence type="ECO:0000313" key="4">
    <source>
        <dbReference type="EMBL" id="KUM91162.1"/>
    </source>
</evidence>
<protein>
    <recommendedName>
        <fullName evidence="3">CsbD-like domain-containing protein</fullName>
    </recommendedName>
</protein>